<comment type="caution">
    <text evidence="2">The sequence shown here is derived from an EMBL/GenBank/DDBJ whole genome shotgun (WGS) entry which is preliminary data.</text>
</comment>
<reference evidence="2 3" key="1">
    <citation type="submission" date="2020-08" db="EMBL/GenBank/DDBJ databases">
        <title>Genomic Encyclopedia of Type Strains, Phase IV (KMG-IV): sequencing the most valuable type-strain genomes for metagenomic binning, comparative biology and taxonomic classification.</title>
        <authorList>
            <person name="Goeker M."/>
        </authorList>
    </citation>
    <scope>NUCLEOTIDE SEQUENCE [LARGE SCALE GENOMIC DNA]</scope>
    <source>
        <strain evidence="2 3">DSM 45385</strain>
    </source>
</reference>
<evidence type="ECO:0000256" key="1">
    <source>
        <dbReference type="SAM" id="MobiDB-lite"/>
    </source>
</evidence>
<evidence type="ECO:0000313" key="2">
    <source>
        <dbReference type="EMBL" id="MBB5081250.1"/>
    </source>
</evidence>
<accession>A0A7W8EHR9</accession>
<sequence length="45" mass="4681">MTGVGLFTQYMSAERIAAIAYEGAEASDDPLRPASGAASQAEYGR</sequence>
<dbReference type="AlphaFoldDB" id="A0A7W8EHR9"/>
<proteinExistence type="predicted"/>
<keyword evidence="3" id="KW-1185">Reference proteome</keyword>
<gene>
    <name evidence="2" type="ORF">HNR40_006745</name>
</gene>
<feature type="region of interest" description="Disordered" evidence="1">
    <location>
        <begin position="25"/>
        <end position="45"/>
    </location>
</feature>
<dbReference type="EMBL" id="JACHIN010000010">
    <property type="protein sequence ID" value="MBB5081250.1"/>
    <property type="molecule type" value="Genomic_DNA"/>
</dbReference>
<evidence type="ECO:0000313" key="3">
    <source>
        <dbReference type="Proteomes" id="UP000568380"/>
    </source>
</evidence>
<name>A0A7W8EHR9_9ACTN</name>
<organism evidence="2 3">
    <name type="scientific">Nonomuraea endophytica</name>
    <dbReference type="NCBI Taxonomy" id="714136"/>
    <lineage>
        <taxon>Bacteria</taxon>
        <taxon>Bacillati</taxon>
        <taxon>Actinomycetota</taxon>
        <taxon>Actinomycetes</taxon>
        <taxon>Streptosporangiales</taxon>
        <taxon>Streptosporangiaceae</taxon>
        <taxon>Nonomuraea</taxon>
    </lineage>
</organism>
<dbReference type="Proteomes" id="UP000568380">
    <property type="component" value="Unassembled WGS sequence"/>
</dbReference>
<protein>
    <submittedName>
        <fullName evidence="2">Uncharacterized protein</fullName>
    </submittedName>
</protein>